<dbReference type="Proteomes" id="UP000031637">
    <property type="component" value="Chromosome"/>
</dbReference>
<evidence type="ECO:0000313" key="4">
    <source>
        <dbReference type="Proteomes" id="UP000031637"/>
    </source>
</evidence>
<feature type="domain" description="HTH cro/C1-type" evidence="2">
    <location>
        <begin position="84"/>
        <end position="128"/>
    </location>
</feature>
<dbReference type="SMART" id="SM00530">
    <property type="entry name" value="HTH_XRE"/>
    <property type="match status" value="1"/>
</dbReference>
<organism evidence="3 4">
    <name type="scientific">Sulfuritalea hydrogenivorans sk43H</name>
    <dbReference type="NCBI Taxonomy" id="1223802"/>
    <lineage>
        <taxon>Bacteria</taxon>
        <taxon>Pseudomonadati</taxon>
        <taxon>Pseudomonadota</taxon>
        <taxon>Betaproteobacteria</taxon>
        <taxon>Nitrosomonadales</taxon>
        <taxon>Sterolibacteriaceae</taxon>
        <taxon>Sulfuritalea</taxon>
    </lineage>
</organism>
<protein>
    <submittedName>
        <fullName evidence="3">Helix-turn-helix domain protein</fullName>
    </submittedName>
</protein>
<evidence type="ECO:0000259" key="2">
    <source>
        <dbReference type="PROSITE" id="PS50943"/>
    </source>
</evidence>
<sequence>MSNIVTALKDEVSRIARKEVRNETAQLKKAVARYRSDIADLKRRLAAAEQSLTKIRKSGGVPRPSTPASTPKGTAGIRFSAKGFRTLRERLDLSGTETAKLLRVSVQTIYNWEAGSSKPREPQLSAIAVLRKAGKREVAARLAELTA</sequence>
<dbReference type="OrthoDB" id="5957380at2"/>
<evidence type="ECO:0000256" key="1">
    <source>
        <dbReference type="SAM" id="MobiDB-lite"/>
    </source>
</evidence>
<dbReference type="EMBL" id="AP012547">
    <property type="protein sequence ID" value="BAO29653.1"/>
    <property type="molecule type" value="Genomic_DNA"/>
</dbReference>
<reference evidence="3 4" key="1">
    <citation type="journal article" date="2014" name="Syst. Appl. Microbiol.">
        <title>Complete genomes of freshwater sulfur oxidizers Sulfuricella denitrificans skB26 and Sulfuritalea hydrogenivorans sk43H: genetic insights into the sulfur oxidation pathway of betaproteobacteria.</title>
        <authorList>
            <person name="Watanabe T."/>
            <person name="Kojima H."/>
            <person name="Fukui M."/>
        </authorList>
    </citation>
    <scope>NUCLEOTIDE SEQUENCE [LARGE SCALE GENOMIC DNA]</scope>
    <source>
        <strain evidence="3">DSM22779</strain>
    </source>
</reference>
<accession>W0SIB2</accession>
<dbReference type="PROSITE" id="PS50943">
    <property type="entry name" value="HTH_CROC1"/>
    <property type="match status" value="1"/>
</dbReference>
<dbReference type="KEGG" id="shd:SUTH_01861"/>
<dbReference type="RefSeq" id="WP_084207319.1">
    <property type="nucleotide sequence ID" value="NZ_AP012547.1"/>
</dbReference>
<dbReference type="Pfam" id="PF13560">
    <property type="entry name" value="HTH_31"/>
    <property type="match status" value="1"/>
</dbReference>
<dbReference type="InterPro" id="IPR001387">
    <property type="entry name" value="Cro/C1-type_HTH"/>
</dbReference>
<dbReference type="HOGENOM" id="CLU_148507_0_0_4"/>
<dbReference type="CDD" id="cd00093">
    <property type="entry name" value="HTH_XRE"/>
    <property type="match status" value="1"/>
</dbReference>
<name>W0SIB2_9PROT</name>
<proteinExistence type="predicted"/>
<dbReference type="SUPFAM" id="SSF47413">
    <property type="entry name" value="lambda repressor-like DNA-binding domains"/>
    <property type="match status" value="1"/>
</dbReference>
<gene>
    <name evidence="3" type="ORF">SUTH_01861</name>
</gene>
<dbReference type="GO" id="GO:0003677">
    <property type="term" value="F:DNA binding"/>
    <property type="evidence" value="ECO:0007669"/>
    <property type="project" value="InterPro"/>
</dbReference>
<keyword evidence="4" id="KW-1185">Reference proteome</keyword>
<dbReference type="Gene3D" id="1.10.260.40">
    <property type="entry name" value="lambda repressor-like DNA-binding domains"/>
    <property type="match status" value="1"/>
</dbReference>
<dbReference type="AlphaFoldDB" id="W0SIB2"/>
<feature type="region of interest" description="Disordered" evidence="1">
    <location>
        <begin position="53"/>
        <end position="75"/>
    </location>
</feature>
<dbReference type="STRING" id="1223802.SUTH_01861"/>
<evidence type="ECO:0000313" key="3">
    <source>
        <dbReference type="EMBL" id="BAO29653.1"/>
    </source>
</evidence>
<dbReference type="InterPro" id="IPR010982">
    <property type="entry name" value="Lambda_DNA-bd_dom_sf"/>
</dbReference>